<keyword evidence="2" id="KW-0813">Transport</keyword>
<dbReference type="Proteomes" id="UP000307173">
    <property type="component" value="Unassembled WGS sequence"/>
</dbReference>
<dbReference type="STRING" id="52247.A0A4T0X481"/>
<keyword evidence="4 7" id="KW-1133">Transmembrane helix</keyword>
<comment type="subcellular location">
    <subcellularLocation>
        <location evidence="1">Membrane</location>
        <topology evidence="1">Single-pass membrane protein</topology>
    </subcellularLocation>
</comment>
<dbReference type="EMBL" id="SELW01000166">
    <property type="protein sequence ID" value="TID30236.1"/>
    <property type="molecule type" value="Genomic_DNA"/>
</dbReference>
<reference evidence="8 9" key="1">
    <citation type="journal article" date="2019" name="Front. Genet.">
        <title>Whole-Genome Sequencing of the Opportunistic Yeast Pathogen Candida inconspicua Uncovers Its Hybrid Origin.</title>
        <authorList>
            <person name="Mixao V."/>
            <person name="Hansen A.P."/>
            <person name="Saus E."/>
            <person name="Boekhout T."/>
            <person name="Lass-Florl C."/>
            <person name="Gabaldon T."/>
        </authorList>
    </citation>
    <scope>NUCLEOTIDE SEQUENCE [LARGE SCALE GENOMIC DNA]</scope>
    <source>
        <strain evidence="8 9">CBS 180</strain>
    </source>
</reference>
<dbReference type="GO" id="GO:0016020">
    <property type="term" value="C:membrane"/>
    <property type="evidence" value="ECO:0007669"/>
    <property type="project" value="UniProtKB-SubCell"/>
</dbReference>
<comment type="caution">
    <text evidence="8">The sequence shown here is derived from an EMBL/GenBank/DDBJ whole genome shotgun (WGS) entry which is preliminary data.</text>
</comment>
<evidence type="ECO:0000256" key="3">
    <source>
        <dbReference type="ARBA" id="ARBA00022692"/>
    </source>
</evidence>
<dbReference type="Gene3D" id="1.20.5.110">
    <property type="match status" value="1"/>
</dbReference>
<evidence type="ECO:0000313" key="8">
    <source>
        <dbReference type="EMBL" id="TID30236.1"/>
    </source>
</evidence>
<dbReference type="PANTHER" id="PTHR12791">
    <property type="entry name" value="GOLGI SNARE BET1-RELATED"/>
    <property type="match status" value="1"/>
</dbReference>
<protein>
    <recommendedName>
        <fullName evidence="10">t-SNARE coiled-coil homology domain-containing protein</fullName>
    </recommendedName>
</protein>
<keyword evidence="9" id="KW-1185">Reference proteome</keyword>
<dbReference type="SUPFAM" id="SSF58038">
    <property type="entry name" value="SNARE fusion complex"/>
    <property type="match status" value="1"/>
</dbReference>
<accession>A0A4T0X481</accession>
<evidence type="ECO:0000256" key="1">
    <source>
        <dbReference type="ARBA" id="ARBA00004167"/>
    </source>
</evidence>
<dbReference type="AlphaFoldDB" id="A0A4T0X481"/>
<gene>
    <name evidence="8" type="ORF">CANINC_001116</name>
</gene>
<evidence type="ECO:0000256" key="7">
    <source>
        <dbReference type="SAM" id="Phobius"/>
    </source>
</evidence>
<evidence type="ECO:0000313" key="9">
    <source>
        <dbReference type="Proteomes" id="UP000307173"/>
    </source>
</evidence>
<organism evidence="8 9">
    <name type="scientific">Pichia inconspicua</name>
    <dbReference type="NCBI Taxonomy" id="52247"/>
    <lineage>
        <taxon>Eukaryota</taxon>
        <taxon>Fungi</taxon>
        <taxon>Dikarya</taxon>
        <taxon>Ascomycota</taxon>
        <taxon>Saccharomycotina</taxon>
        <taxon>Pichiomycetes</taxon>
        <taxon>Pichiales</taxon>
        <taxon>Pichiaceae</taxon>
        <taxon>Pichia</taxon>
    </lineage>
</organism>
<name>A0A4T0X481_9ASCO</name>
<evidence type="ECO:0000256" key="6">
    <source>
        <dbReference type="SAM" id="MobiDB-lite"/>
    </source>
</evidence>
<feature type="transmembrane region" description="Helical" evidence="7">
    <location>
        <begin position="126"/>
        <end position="147"/>
    </location>
</feature>
<evidence type="ECO:0000256" key="4">
    <source>
        <dbReference type="ARBA" id="ARBA00022989"/>
    </source>
</evidence>
<dbReference type="OrthoDB" id="261831at2759"/>
<evidence type="ECO:0000256" key="2">
    <source>
        <dbReference type="ARBA" id="ARBA00022448"/>
    </source>
</evidence>
<proteinExistence type="predicted"/>
<keyword evidence="5 7" id="KW-0472">Membrane</keyword>
<evidence type="ECO:0000256" key="5">
    <source>
        <dbReference type="ARBA" id="ARBA00023136"/>
    </source>
</evidence>
<sequence>MSTSRYSAKAHQRDRQALFSAEDLSKSPSPISNVIPKLSSPYEKSTLPSYSVKASTMAQLEEQGDETMNEMKYKLSALKDLSLAMGEEINKSKKTIVEFSEDMGLTSEKIKWNMNRMRLFVEKSGVSWKIWLGFITIIFWIFFWVWLF</sequence>
<keyword evidence="3 7" id="KW-0812">Transmembrane</keyword>
<feature type="region of interest" description="Disordered" evidence="6">
    <location>
        <begin position="1"/>
        <end position="30"/>
    </location>
</feature>
<evidence type="ECO:0008006" key="10">
    <source>
        <dbReference type="Google" id="ProtNLM"/>
    </source>
</evidence>